<protein>
    <recommendedName>
        <fullName evidence="3">Endonuclease/exonuclease/phosphatase domain-containing protein</fullName>
    </recommendedName>
</protein>
<dbReference type="Proteomes" id="UP001303046">
    <property type="component" value="Unassembled WGS sequence"/>
</dbReference>
<gene>
    <name evidence="1" type="primary">Necator_chrII.g6364</name>
    <name evidence="1" type="ORF">RB195_018571</name>
</gene>
<evidence type="ECO:0000313" key="1">
    <source>
        <dbReference type="EMBL" id="KAK6735436.1"/>
    </source>
</evidence>
<keyword evidence="2" id="KW-1185">Reference proteome</keyword>
<proteinExistence type="predicted"/>
<evidence type="ECO:0000313" key="2">
    <source>
        <dbReference type="Proteomes" id="UP001303046"/>
    </source>
</evidence>
<dbReference type="EMBL" id="JAVFWL010000002">
    <property type="protein sequence ID" value="KAK6735436.1"/>
    <property type="molecule type" value="Genomic_DNA"/>
</dbReference>
<accession>A0ABR1CBZ9</accession>
<reference evidence="1 2" key="1">
    <citation type="submission" date="2023-08" db="EMBL/GenBank/DDBJ databases">
        <title>A Necator americanus chromosomal reference genome.</title>
        <authorList>
            <person name="Ilik V."/>
            <person name="Petrzelkova K.J."/>
            <person name="Pardy F."/>
            <person name="Fuh T."/>
            <person name="Niatou-Singa F.S."/>
            <person name="Gouil Q."/>
            <person name="Baker L."/>
            <person name="Ritchie M.E."/>
            <person name="Jex A.R."/>
            <person name="Gazzola D."/>
            <person name="Li H."/>
            <person name="Toshio Fujiwara R."/>
            <person name="Zhan B."/>
            <person name="Aroian R.V."/>
            <person name="Pafco B."/>
            <person name="Schwarz E.M."/>
        </authorList>
    </citation>
    <scope>NUCLEOTIDE SEQUENCE [LARGE SCALE GENOMIC DNA]</scope>
    <source>
        <strain evidence="1 2">Aroian</strain>
        <tissue evidence="1">Whole animal</tissue>
    </source>
</reference>
<comment type="caution">
    <text evidence="1">The sequence shown here is derived from an EMBL/GenBank/DDBJ whole genome shotgun (WGS) entry which is preliminary data.</text>
</comment>
<name>A0ABR1CBZ9_NECAM</name>
<evidence type="ECO:0008006" key="3">
    <source>
        <dbReference type="Google" id="ProtNLM"/>
    </source>
</evidence>
<organism evidence="1 2">
    <name type="scientific">Necator americanus</name>
    <name type="common">Human hookworm</name>
    <dbReference type="NCBI Taxonomy" id="51031"/>
    <lineage>
        <taxon>Eukaryota</taxon>
        <taxon>Metazoa</taxon>
        <taxon>Ecdysozoa</taxon>
        <taxon>Nematoda</taxon>
        <taxon>Chromadorea</taxon>
        <taxon>Rhabditida</taxon>
        <taxon>Rhabditina</taxon>
        <taxon>Rhabditomorpha</taxon>
        <taxon>Strongyloidea</taxon>
        <taxon>Ancylostomatidae</taxon>
        <taxon>Bunostominae</taxon>
        <taxon>Necator</taxon>
    </lineage>
</organism>
<sequence length="211" mass="23036">MKRLQPSILCVVHTKLLRTTPTPVNPSHPVSWISGAGARLTPFYGHVVPMHQLDAGGPVAPLFMDIWCRRTISTPRDPSRNPFYKYASGLIGCRETCLTPFYGRVVPTHQSGAGGPVASLFSPTGADLHALFGAAKRIKFHVIALQETKCRESDVRKMNDGTLVIRGEKVPSRNLGGVCFLMHPSVVHLVDSHEILSPRLAILLLLTNISS</sequence>